<dbReference type="NCBIfam" id="TIGR00051">
    <property type="entry name" value="YbgC/FadM family acyl-CoA thioesterase"/>
    <property type="match status" value="1"/>
</dbReference>
<dbReference type="CDD" id="cd00586">
    <property type="entry name" value="4HBT"/>
    <property type="match status" value="1"/>
</dbReference>
<comment type="caution">
    <text evidence="3">The sequence shown here is derived from an EMBL/GenBank/DDBJ whole genome shotgun (WGS) entry which is preliminary data.</text>
</comment>
<dbReference type="Gene3D" id="3.10.129.10">
    <property type="entry name" value="Hotdog Thioesterase"/>
    <property type="match status" value="1"/>
</dbReference>
<keyword evidence="2 3" id="KW-0378">Hydrolase</keyword>
<evidence type="ECO:0000313" key="3">
    <source>
        <dbReference type="EMBL" id="RIA78130.1"/>
    </source>
</evidence>
<accession>A0A397RUW6</accession>
<dbReference type="RefSeq" id="WP_119015609.1">
    <property type="nucleotide sequence ID" value="NZ_QXEV01000003.1"/>
</dbReference>
<reference evidence="3 4" key="1">
    <citation type="submission" date="2018-08" db="EMBL/GenBank/DDBJ databases">
        <title>Genomic Encyclopedia of Archaeal and Bacterial Type Strains, Phase II (KMG-II): from individual species to whole genera.</title>
        <authorList>
            <person name="Goeker M."/>
        </authorList>
    </citation>
    <scope>NUCLEOTIDE SEQUENCE [LARGE SCALE GENOMIC DNA]</scope>
    <source>
        <strain evidence="3 4">ATCC 27112</strain>
    </source>
</reference>
<dbReference type="Pfam" id="PF13279">
    <property type="entry name" value="4HBT_2"/>
    <property type="match status" value="1"/>
</dbReference>
<dbReference type="GO" id="GO:0047617">
    <property type="term" value="F:fatty acyl-CoA hydrolase activity"/>
    <property type="evidence" value="ECO:0007669"/>
    <property type="project" value="TreeGrafter"/>
</dbReference>
<organism evidence="3 4">
    <name type="scientific">Anaeroplasma bactoclasticum</name>
    <dbReference type="NCBI Taxonomy" id="2088"/>
    <lineage>
        <taxon>Bacteria</taxon>
        <taxon>Bacillati</taxon>
        <taxon>Mycoplasmatota</taxon>
        <taxon>Mollicutes</taxon>
        <taxon>Anaeroplasmatales</taxon>
        <taxon>Anaeroplasmataceae</taxon>
        <taxon>Anaeroplasma</taxon>
    </lineage>
</organism>
<dbReference type="InterPro" id="IPR050563">
    <property type="entry name" value="4-hydroxybenzoyl-CoA_TE"/>
</dbReference>
<dbReference type="FunCoup" id="A0A397RUW6">
    <property type="interactions" value="76"/>
</dbReference>
<dbReference type="EMBL" id="QXEV01000003">
    <property type="protein sequence ID" value="RIA78130.1"/>
    <property type="molecule type" value="Genomic_DNA"/>
</dbReference>
<dbReference type="SUPFAM" id="SSF54637">
    <property type="entry name" value="Thioesterase/thiol ester dehydrase-isomerase"/>
    <property type="match status" value="1"/>
</dbReference>
<gene>
    <name evidence="3" type="ORF">EI71_00442</name>
</gene>
<dbReference type="Proteomes" id="UP000266506">
    <property type="component" value="Unassembled WGS sequence"/>
</dbReference>
<dbReference type="InterPro" id="IPR029069">
    <property type="entry name" value="HotDog_dom_sf"/>
</dbReference>
<dbReference type="PANTHER" id="PTHR31793">
    <property type="entry name" value="4-HYDROXYBENZOYL-COA THIOESTERASE FAMILY MEMBER"/>
    <property type="match status" value="1"/>
</dbReference>
<comment type="similarity">
    <text evidence="1">Belongs to the 4-hydroxybenzoyl-CoA thioesterase family.</text>
</comment>
<dbReference type="PIRSF" id="PIRSF003230">
    <property type="entry name" value="YbgC"/>
    <property type="match status" value="1"/>
</dbReference>
<sequence length="138" mass="16339">MENYYHNVQYYETDKMGVTHHSNYIRWMEEARIDFFKKLGFDYLDFEKQGVFSPVIGLNNIKYKKPSTVGDIIEIEVTIKSYNRLVLGIHYVMKKDGVSIFEGDSEHCFIKEDGKLVRLGDDMFSRLHEKLKELTNKE</sequence>
<evidence type="ECO:0000256" key="1">
    <source>
        <dbReference type="ARBA" id="ARBA00005953"/>
    </source>
</evidence>
<dbReference type="OrthoDB" id="9800856at2"/>
<evidence type="ECO:0000313" key="4">
    <source>
        <dbReference type="Proteomes" id="UP000266506"/>
    </source>
</evidence>
<protein>
    <submittedName>
        <fullName evidence="3">Acyl-CoA thioester hydrolase</fullName>
    </submittedName>
</protein>
<evidence type="ECO:0000256" key="2">
    <source>
        <dbReference type="ARBA" id="ARBA00022801"/>
    </source>
</evidence>
<keyword evidence="4" id="KW-1185">Reference proteome</keyword>
<name>A0A397RUW6_9MOLU</name>
<proteinExistence type="inferred from homology"/>
<dbReference type="InterPro" id="IPR006684">
    <property type="entry name" value="YbgC/YbaW"/>
</dbReference>
<dbReference type="InParanoid" id="A0A397RUW6"/>
<dbReference type="AlphaFoldDB" id="A0A397RUW6"/>
<dbReference type="PANTHER" id="PTHR31793:SF27">
    <property type="entry name" value="NOVEL THIOESTERASE SUPERFAMILY DOMAIN AND SAPOSIN A-TYPE DOMAIN CONTAINING PROTEIN (0610012H03RIK)"/>
    <property type="match status" value="1"/>
</dbReference>